<keyword evidence="7" id="KW-1185">Reference proteome</keyword>
<gene>
    <name evidence="6" type="primary">WBGene00279892</name>
</gene>
<dbReference type="PANTHER" id="PTHR24221:SF617">
    <property type="entry name" value="P-GLYCOPROTEIN RELATED"/>
    <property type="match status" value="1"/>
</dbReference>
<evidence type="ECO:0000259" key="5">
    <source>
        <dbReference type="Pfam" id="PF00005"/>
    </source>
</evidence>
<dbReference type="InterPro" id="IPR003439">
    <property type="entry name" value="ABC_transporter-like_ATP-bd"/>
</dbReference>
<keyword evidence="4" id="KW-0472">Membrane</keyword>
<evidence type="ECO:0000256" key="3">
    <source>
        <dbReference type="ARBA" id="ARBA00022989"/>
    </source>
</evidence>
<keyword evidence="3" id="KW-1133">Transmembrane helix</keyword>
<dbReference type="GO" id="GO:0005524">
    <property type="term" value="F:ATP binding"/>
    <property type="evidence" value="ECO:0007669"/>
    <property type="project" value="InterPro"/>
</dbReference>
<evidence type="ECO:0000256" key="2">
    <source>
        <dbReference type="ARBA" id="ARBA00022692"/>
    </source>
</evidence>
<evidence type="ECO:0000256" key="4">
    <source>
        <dbReference type="ARBA" id="ARBA00023136"/>
    </source>
</evidence>
<name>A0A2A6CMU3_PRIPA</name>
<dbReference type="InterPro" id="IPR036640">
    <property type="entry name" value="ABC1_TM_sf"/>
</dbReference>
<dbReference type="OrthoDB" id="6500128at2759"/>
<dbReference type="Proteomes" id="UP000005239">
    <property type="component" value="Unassembled WGS sequence"/>
</dbReference>
<dbReference type="AlphaFoldDB" id="A0A2A6CMU3"/>
<reference evidence="7" key="1">
    <citation type="journal article" date="2008" name="Nat. Genet.">
        <title>The Pristionchus pacificus genome provides a unique perspective on nematode lifestyle and parasitism.</title>
        <authorList>
            <person name="Dieterich C."/>
            <person name="Clifton S.W."/>
            <person name="Schuster L.N."/>
            <person name="Chinwalla A."/>
            <person name="Delehaunty K."/>
            <person name="Dinkelacker I."/>
            <person name="Fulton L."/>
            <person name="Fulton R."/>
            <person name="Godfrey J."/>
            <person name="Minx P."/>
            <person name="Mitreva M."/>
            <person name="Roeseler W."/>
            <person name="Tian H."/>
            <person name="Witte H."/>
            <person name="Yang S.P."/>
            <person name="Wilson R.K."/>
            <person name="Sommer R.J."/>
        </authorList>
    </citation>
    <scope>NUCLEOTIDE SEQUENCE [LARGE SCALE GENOMIC DNA]</scope>
    <source>
        <strain evidence="7">PS312</strain>
    </source>
</reference>
<accession>A0A2A6CMU3</accession>
<comment type="subcellular location">
    <subcellularLocation>
        <location evidence="1">Membrane</location>
        <topology evidence="1">Multi-pass membrane protein</topology>
    </subcellularLocation>
</comment>
<reference evidence="6" key="2">
    <citation type="submission" date="2022-06" db="UniProtKB">
        <authorList>
            <consortium name="EnsemblMetazoa"/>
        </authorList>
    </citation>
    <scope>IDENTIFICATION</scope>
    <source>
        <strain evidence="6">PS312</strain>
    </source>
</reference>
<dbReference type="PANTHER" id="PTHR24221">
    <property type="entry name" value="ATP-BINDING CASSETTE SUB-FAMILY B"/>
    <property type="match status" value="1"/>
</dbReference>
<keyword evidence="2" id="KW-0812">Transmembrane</keyword>
<proteinExistence type="predicted"/>
<protein>
    <submittedName>
        <fullName evidence="6">ABC transporter domain-containing protein</fullName>
    </submittedName>
</protein>
<dbReference type="InterPro" id="IPR039421">
    <property type="entry name" value="Type_1_exporter"/>
</dbReference>
<dbReference type="EnsemblMetazoa" id="PPA41523.1">
    <property type="protein sequence ID" value="PPA41523.1"/>
    <property type="gene ID" value="WBGene00279892"/>
</dbReference>
<dbReference type="GO" id="GO:0016887">
    <property type="term" value="F:ATP hydrolysis activity"/>
    <property type="evidence" value="ECO:0007669"/>
    <property type="project" value="InterPro"/>
</dbReference>
<dbReference type="GO" id="GO:0016020">
    <property type="term" value="C:membrane"/>
    <property type="evidence" value="ECO:0000318"/>
    <property type="project" value="GO_Central"/>
</dbReference>
<evidence type="ECO:0000313" key="7">
    <source>
        <dbReference type="Proteomes" id="UP000005239"/>
    </source>
</evidence>
<accession>A0A8R1YZ37</accession>
<dbReference type="Gene3D" id="3.40.50.300">
    <property type="entry name" value="P-loop containing nucleotide triphosphate hydrolases"/>
    <property type="match status" value="3"/>
</dbReference>
<evidence type="ECO:0000256" key="1">
    <source>
        <dbReference type="ARBA" id="ARBA00004141"/>
    </source>
</evidence>
<sequence>MRRGKGPAIVIVSNPSLLILDEATSALDTKSERIVQEALDSVCEGRSTIVIAHRLSTIRNVDHVIVMENGEVIERGNYDELRLKENGIFARMIKDQAIEKGEEISSSSEKICSASSAVKILFGMIDPSMKKRMMENELGHIAEGSIRGQSISFAYPSQPSRRALDDVSFNVGKGRSLAIVGPSRGGKSTIVNQLERFYDPDNGILSCSRRYNIETLDSAPFPSPTHQQLRRTSAVIAHRLDTIAHCDEICFIDGGKIVERGSHSELIARRGKYYEMTVQQRIL</sequence>
<dbReference type="InterPro" id="IPR027417">
    <property type="entry name" value="P-loop_NTPase"/>
</dbReference>
<organism evidence="6 7">
    <name type="scientific">Pristionchus pacificus</name>
    <name type="common">Parasitic nematode worm</name>
    <dbReference type="NCBI Taxonomy" id="54126"/>
    <lineage>
        <taxon>Eukaryota</taxon>
        <taxon>Metazoa</taxon>
        <taxon>Ecdysozoa</taxon>
        <taxon>Nematoda</taxon>
        <taxon>Chromadorea</taxon>
        <taxon>Rhabditida</taxon>
        <taxon>Rhabditina</taxon>
        <taxon>Diplogasteromorpha</taxon>
        <taxon>Diplogasteroidea</taxon>
        <taxon>Neodiplogasteridae</taxon>
        <taxon>Pristionchus</taxon>
    </lineage>
</organism>
<dbReference type="Pfam" id="PF00005">
    <property type="entry name" value="ABC_tran"/>
    <property type="match status" value="1"/>
</dbReference>
<dbReference type="GO" id="GO:0055085">
    <property type="term" value="P:transmembrane transport"/>
    <property type="evidence" value="ECO:0000318"/>
    <property type="project" value="GO_Central"/>
</dbReference>
<feature type="domain" description="ABC transporter" evidence="5">
    <location>
        <begin position="164"/>
        <end position="238"/>
    </location>
</feature>
<dbReference type="GO" id="GO:0042626">
    <property type="term" value="F:ATPase-coupled transmembrane transporter activity"/>
    <property type="evidence" value="ECO:0000318"/>
    <property type="project" value="GO_Central"/>
</dbReference>
<dbReference type="SUPFAM" id="SSF52540">
    <property type="entry name" value="P-loop containing nucleoside triphosphate hydrolases"/>
    <property type="match status" value="2"/>
</dbReference>
<dbReference type="Gene3D" id="1.20.1560.10">
    <property type="entry name" value="ABC transporter type 1, transmembrane domain"/>
    <property type="match status" value="1"/>
</dbReference>
<evidence type="ECO:0000313" key="6">
    <source>
        <dbReference type="EnsemblMetazoa" id="PPA41523.1"/>
    </source>
</evidence>